<dbReference type="InterPro" id="IPR020845">
    <property type="entry name" value="AMP-binding_CS"/>
</dbReference>
<evidence type="ECO:0000256" key="1">
    <source>
        <dbReference type="ARBA" id="ARBA00006432"/>
    </source>
</evidence>
<evidence type="ECO:0000313" key="6">
    <source>
        <dbReference type="Proteomes" id="UP000294847"/>
    </source>
</evidence>
<dbReference type="Gene3D" id="3.40.50.12780">
    <property type="entry name" value="N-terminal domain of ligase-like"/>
    <property type="match status" value="1"/>
</dbReference>
<feature type="domain" description="AMP-binding enzyme C-terminal" evidence="4">
    <location>
        <begin position="458"/>
        <end position="538"/>
    </location>
</feature>
<evidence type="ECO:0000259" key="4">
    <source>
        <dbReference type="Pfam" id="PF13193"/>
    </source>
</evidence>
<dbReference type="Pfam" id="PF13193">
    <property type="entry name" value="AMP-binding_C"/>
    <property type="match status" value="1"/>
</dbReference>
<dbReference type="PANTHER" id="PTHR24096">
    <property type="entry name" value="LONG-CHAIN-FATTY-ACID--COA LIGASE"/>
    <property type="match status" value="1"/>
</dbReference>
<evidence type="ECO:0000259" key="3">
    <source>
        <dbReference type="Pfam" id="PF00501"/>
    </source>
</evidence>
<evidence type="ECO:0008006" key="7">
    <source>
        <dbReference type="Google" id="ProtNLM"/>
    </source>
</evidence>
<feature type="domain" description="AMP-dependent synthetase/ligase" evidence="3">
    <location>
        <begin position="32"/>
        <end position="407"/>
    </location>
</feature>
<name>A0A4P7NMS9_PYROR</name>
<dbReference type="PROSITE" id="PS00455">
    <property type="entry name" value="AMP_BINDING"/>
    <property type="match status" value="1"/>
</dbReference>
<dbReference type="InterPro" id="IPR045851">
    <property type="entry name" value="AMP-bd_C_sf"/>
</dbReference>
<dbReference type="InterPro" id="IPR042099">
    <property type="entry name" value="ANL_N_sf"/>
</dbReference>
<dbReference type="InterPro" id="IPR025110">
    <property type="entry name" value="AMP-bd_C"/>
</dbReference>
<dbReference type="GO" id="GO:0016405">
    <property type="term" value="F:CoA-ligase activity"/>
    <property type="evidence" value="ECO:0007669"/>
    <property type="project" value="TreeGrafter"/>
</dbReference>
<keyword evidence="2" id="KW-0436">Ligase</keyword>
<dbReference type="FunFam" id="3.30.300.30:FF:000007">
    <property type="entry name" value="4-coumarate--CoA ligase 2"/>
    <property type="match status" value="1"/>
</dbReference>
<evidence type="ECO:0000313" key="5">
    <source>
        <dbReference type="EMBL" id="QBZ63551.1"/>
    </source>
</evidence>
<dbReference type="Proteomes" id="UP000294847">
    <property type="component" value="Chromosome 6"/>
</dbReference>
<dbReference type="CDD" id="cd05911">
    <property type="entry name" value="Firefly_Luc_like"/>
    <property type="match status" value="1"/>
</dbReference>
<organism evidence="5 6">
    <name type="scientific">Pyricularia oryzae</name>
    <name type="common">Rice blast fungus</name>
    <name type="synonym">Magnaporthe oryzae</name>
    <dbReference type="NCBI Taxonomy" id="318829"/>
    <lineage>
        <taxon>Eukaryota</taxon>
        <taxon>Fungi</taxon>
        <taxon>Dikarya</taxon>
        <taxon>Ascomycota</taxon>
        <taxon>Pezizomycotina</taxon>
        <taxon>Sordariomycetes</taxon>
        <taxon>Sordariomycetidae</taxon>
        <taxon>Magnaporthales</taxon>
        <taxon>Pyriculariaceae</taxon>
        <taxon>Pyricularia</taxon>
    </lineage>
</organism>
<dbReference type="Gene3D" id="3.30.300.30">
    <property type="match status" value="1"/>
</dbReference>
<comment type="similarity">
    <text evidence="1">Belongs to the ATP-dependent AMP-binding enzyme family.</text>
</comment>
<gene>
    <name evidence="5" type="ORF">PoMZ_05233</name>
</gene>
<dbReference type="EMBL" id="CP034209">
    <property type="protein sequence ID" value="QBZ63551.1"/>
    <property type="molecule type" value="Genomic_DNA"/>
</dbReference>
<dbReference type="SUPFAM" id="SSF56801">
    <property type="entry name" value="Acetyl-CoA synthetase-like"/>
    <property type="match status" value="1"/>
</dbReference>
<sequence length="557" mass="61131">MPFNSPYEPIPIPETDIWNLCFSRRSKAFLDGKTVFTDGATGDRLDWGGLRSASIEFGKGLKALWGWRRGEVMAFFAPNGIDTPVVTMGLLWAGGVASPANPLYTADELAFQLRDSGARALVTQVQHLDVAVRAAAAAGIADDRIILVGAHMSDGAGGSRFKHYSSIRSTFYCSKYAQTLVEPRKDLAFLVYSSGTTGLPKGVCLSHYNMVANLMQVAQTEGHYLQPVGGFDGQGDRMLGVTPFFHVYGLLSCVLSSAYFGWELVIMSRFDMEQACALIEKHRITYIYVPPPIVLAFAKSPICDRYDLSSLKMLHSGAAPLTRELTEELWNRLKLPVKQGYGLSETSPVVSVQAPDEWAKFMGSVGKLVPNMTAKLVAADGQEVPEGDEMAEGELWVKGPQLFLGYLNNPDKTRETMSEDGYFKTGDVFRKDRFGNLYCVDRLKELIKYKGFQVAPAELEGLLLGHPEVADVGVVGVQDDELASEVPRAYVVLKDQRAGGEAKAREIVDWMASRVAPHKKLRGGVVLVDAIPKSPSGKILRRVLRDVAKKERRGAKL</sequence>
<dbReference type="PANTHER" id="PTHR24096:SF149">
    <property type="entry name" value="AMP-BINDING DOMAIN-CONTAINING PROTEIN-RELATED"/>
    <property type="match status" value="1"/>
</dbReference>
<dbReference type="InterPro" id="IPR000873">
    <property type="entry name" value="AMP-dep_synth/lig_dom"/>
</dbReference>
<evidence type="ECO:0000256" key="2">
    <source>
        <dbReference type="ARBA" id="ARBA00022598"/>
    </source>
</evidence>
<dbReference type="AlphaFoldDB" id="A0A4P7NMS9"/>
<accession>A0A4P7NMS9</accession>
<reference evidence="5 6" key="1">
    <citation type="journal article" date="2019" name="Mol. Biol. Evol.">
        <title>Blast fungal genomes show frequent chromosomal changes, gene gains and losses, and effector gene turnover.</title>
        <authorList>
            <person name="Gomez Luciano L.B."/>
            <person name="Jason Tsai I."/>
            <person name="Chuma I."/>
            <person name="Tosa Y."/>
            <person name="Chen Y.H."/>
            <person name="Li J.Y."/>
            <person name="Li M.Y."/>
            <person name="Jade Lu M.Y."/>
            <person name="Nakayashiki H."/>
            <person name="Li W.H."/>
        </authorList>
    </citation>
    <scope>NUCLEOTIDE SEQUENCE [LARGE SCALE GENOMIC DNA]</scope>
    <source>
        <strain evidence="5">MZ5-1-6</strain>
    </source>
</reference>
<protein>
    <recommendedName>
        <fullName evidence="7">4-coumarate-CoA ligase</fullName>
    </recommendedName>
</protein>
<proteinExistence type="inferred from homology"/>
<dbReference type="Pfam" id="PF00501">
    <property type="entry name" value="AMP-binding"/>
    <property type="match status" value="1"/>
</dbReference>